<comment type="caution">
    <text evidence="3">The sequence shown here is derived from an EMBL/GenBank/DDBJ whole genome shotgun (WGS) entry which is preliminary data.</text>
</comment>
<feature type="non-terminal residue" evidence="3">
    <location>
        <position position="145"/>
    </location>
</feature>
<accession>A0A0J7MLC7</accession>
<dbReference type="STRING" id="67767.A0A0J7MLC7"/>
<name>A0A0J7MLC7_LASNI</name>
<keyword evidence="2" id="KW-0472">Membrane</keyword>
<keyword evidence="2" id="KW-0812">Transmembrane</keyword>
<organism evidence="3 4">
    <name type="scientific">Lasius niger</name>
    <name type="common">Black garden ant</name>
    <dbReference type="NCBI Taxonomy" id="67767"/>
    <lineage>
        <taxon>Eukaryota</taxon>
        <taxon>Metazoa</taxon>
        <taxon>Ecdysozoa</taxon>
        <taxon>Arthropoda</taxon>
        <taxon>Hexapoda</taxon>
        <taxon>Insecta</taxon>
        <taxon>Pterygota</taxon>
        <taxon>Neoptera</taxon>
        <taxon>Endopterygota</taxon>
        <taxon>Hymenoptera</taxon>
        <taxon>Apocrita</taxon>
        <taxon>Aculeata</taxon>
        <taxon>Formicoidea</taxon>
        <taxon>Formicidae</taxon>
        <taxon>Formicinae</taxon>
        <taxon>Lasius</taxon>
        <taxon>Lasius</taxon>
    </lineage>
</organism>
<dbReference type="Proteomes" id="UP000036403">
    <property type="component" value="Unassembled WGS sequence"/>
</dbReference>
<reference evidence="3 4" key="1">
    <citation type="submission" date="2015-04" db="EMBL/GenBank/DDBJ databases">
        <title>Lasius niger genome sequencing.</title>
        <authorList>
            <person name="Konorov E.A."/>
            <person name="Nikitin M.A."/>
            <person name="Kirill M.V."/>
            <person name="Chang P."/>
        </authorList>
    </citation>
    <scope>NUCLEOTIDE SEQUENCE [LARGE SCALE GENOMIC DNA]</scope>
    <source>
        <tissue evidence="3">Whole</tissue>
    </source>
</reference>
<gene>
    <name evidence="3" type="ORF">RF55_26315</name>
</gene>
<protein>
    <submittedName>
        <fullName evidence="3">Uncharacterized protein</fullName>
    </submittedName>
</protein>
<proteinExistence type="predicted"/>
<dbReference type="EMBL" id="LBMM01035470">
    <property type="protein sequence ID" value="KMQ81440.1"/>
    <property type="molecule type" value="Genomic_DNA"/>
</dbReference>
<feature type="region of interest" description="Disordered" evidence="1">
    <location>
        <begin position="53"/>
        <end position="87"/>
    </location>
</feature>
<evidence type="ECO:0000256" key="1">
    <source>
        <dbReference type="SAM" id="MobiDB-lite"/>
    </source>
</evidence>
<keyword evidence="2" id="KW-1133">Transmembrane helix</keyword>
<evidence type="ECO:0000313" key="3">
    <source>
        <dbReference type="EMBL" id="KMQ81440.1"/>
    </source>
</evidence>
<evidence type="ECO:0000256" key="2">
    <source>
        <dbReference type="SAM" id="Phobius"/>
    </source>
</evidence>
<feature type="transmembrane region" description="Helical" evidence="2">
    <location>
        <begin position="92"/>
        <end position="118"/>
    </location>
</feature>
<dbReference type="PaxDb" id="67767-A0A0J7MLC7"/>
<evidence type="ECO:0000313" key="4">
    <source>
        <dbReference type="Proteomes" id="UP000036403"/>
    </source>
</evidence>
<sequence>MTQNAGDGPKYWDLPNPNVTSNVVPVDVYSVVGGNKYGGATLVGPKVGFDSTNKPLQDLLSRRPSLPPRSPTRHIPDPAISSTPVPKGPSTLSAGAIAGIAIGGVAGLALVLFIWFLIGKRVARRREERRQSVMTPFSFNGGGSK</sequence>
<dbReference type="AlphaFoldDB" id="A0A0J7MLC7"/>
<keyword evidence="4" id="KW-1185">Reference proteome</keyword>